<protein>
    <submittedName>
        <fullName evidence="3">PspC domain-containing protein</fullName>
    </submittedName>
</protein>
<gene>
    <name evidence="3" type="ORF">QNI16_13985</name>
</gene>
<sequence>MQKIKSLFENQAFGVCTRLGEKMGVSISSIRLFFIYTSFLTLGSPLIIYLILAFVLNMRKHLRRYNHPTVWDI</sequence>
<dbReference type="InterPro" id="IPR007168">
    <property type="entry name" value="Phageshock_PspC_N"/>
</dbReference>
<comment type="caution">
    <text evidence="3">The sequence shown here is derived from an EMBL/GenBank/DDBJ whole genome shotgun (WGS) entry which is preliminary data.</text>
</comment>
<evidence type="ECO:0000259" key="2">
    <source>
        <dbReference type="Pfam" id="PF04024"/>
    </source>
</evidence>
<dbReference type="Pfam" id="PF04024">
    <property type="entry name" value="PspC"/>
    <property type="match status" value="1"/>
</dbReference>
<dbReference type="Proteomes" id="UP001241110">
    <property type="component" value="Unassembled WGS sequence"/>
</dbReference>
<dbReference type="EMBL" id="JASJOS010000005">
    <property type="protein sequence ID" value="MDJ1481605.1"/>
    <property type="molecule type" value="Genomic_DNA"/>
</dbReference>
<keyword evidence="1" id="KW-0472">Membrane</keyword>
<dbReference type="AlphaFoldDB" id="A0AAE3QMD5"/>
<name>A0AAE3QMD5_9BACT</name>
<proteinExistence type="predicted"/>
<evidence type="ECO:0000313" key="4">
    <source>
        <dbReference type="Proteomes" id="UP001241110"/>
    </source>
</evidence>
<feature type="domain" description="Phage shock protein PspC N-terminal" evidence="2">
    <location>
        <begin position="13"/>
        <end position="57"/>
    </location>
</feature>
<evidence type="ECO:0000256" key="1">
    <source>
        <dbReference type="SAM" id="Phobius"/>
    </source>
</evidence>
<reference evidence="3" key="1">
    <citation type="submission" date="2023-05" db="EMBL/GenBank/DDBJ databases">
        <authorList>
            <person name="Zhang X."/>
        </authorList>
    </citation>
    <scope>NUCLEOTIDE SEQUENCE</scope>
    <source>
        <strain evidence="3">YF14B1</strain>
    </source>
</reference>
<accession>A0AAE3QMD5</accession>
<keyword evidence="1" id="KW-1133">Transmembrane helix</keyword>
<keyword evidence="1" id="KW-0812">Transmembrane</keyword>
<feature type="transmembrane region" description="Helical" evidence="1">
    <location>
        <begin position="33"/>
        <end position="56"/>
    </location>
</feature>
<dbReference type="RefSeq" id="WP_313979599.1">
    <property type="nucleotide sequence ID" value="NZ_JASJOR010000016.1"/>
</dbReference>
<organism evidence="3 4">
    <name type="scientific">Xanthocytophaga flava</name>
    <dbReference type="NCBI Taxonomy" id="3048013"/>
    <lineage>
        <taxon>Bacteria</taxon>
        <taxon>Pseudomonadati</taxon>
        <taxon>Bacteroidota</taxon>
        <taxon>Cytophagia</taxon>
        <taxon>Cytophagales</taxon>
        <taxon>Rhodocytophagaceae</taxon>
        <taxon>Xanthocytophaga</taxon>
    </lineage>
</organism>
<evidence type="ECO:0000313" key="3">
    <source>
        <dbReference type="EMBL" id="MDJ1481605.1"/>
    </source>
</evidence>